<evidence type="ECO:0000313" key="7">
    <source>
        <dbReference type="Proteomes" id="UP000257136"/>
    </source>
</evidence>
<dbReference type="PANTHER" id="PTHR46305">
    <property type="match status" value="1"/>
</dbReference>
<organism evidence="6 7">
    <name type="scientific">Flavobacterium aquicola</name>
    <dbReference type="NCBI Taxonomy" id="1682742"/>
    <lineage>
        <taxon>Bacteria</taxon>
        <taxon>Pseudomonadati</taxon>
        <taxon>Bacteroidota</taxon>
        <taxon>Flavobacteriia</taxon>
        <taxon>Flavobacteriales</taxon>
        <taxon>Flavobacteriaceae</taxon>
        <taxon>Flavobacterium</taxon>
    </lineage>
</organism>
<dbReference type="InterPro" id="IPR052397">
    <property type="entry name" value="NADPH-QR_MdaB"/>
</dbReference>
<dbReference type="AlphaFoldDB" id="A0A3E0EQQ3"/>
<dbReference type="InterPro" id="IPR029039">
    <property type="entry name" value="Flavoprotein-like_sf"/>
</dbReference>
<evidence type="ECO:0000313" key="6">
    <source>
        <dbReference type="EMBL" id="REG99486.1"/>
    </source>
</evidence>
<feature type="domain" description="Flavodoxin-like fold" evidence="5">
    <location>
        <begin position="5"/>
        <end position="178"/>
    </location>
</feature>
<keyword evidence="2" id="KW-0285">Flavoprotein</keyword>
<name>A0A3E0EQQ3_9FLAO</name>
<evidence type="ECO:0000259" key="5">
    <source>
        <dbReference type="Pfam" id="PF02525"/>
    </source>
</evidence>
<comment type="cofactor">
    <cofactor evidence="1">
        <name>FAD</name>
        <dbReference type="ChEBI" id="CHEBI:57692"/>
    </cofactor>
</comment>
<gene>
    <name evidence="6" type="ORF">C8P67_104104</name>
</gene>
<dbReference type="Gene3D" id="3.40.50.360">
    <property type="match status" value="1"/>
</dbReference>
<dbReference type="PANTHER" id="PTHR46305:SF3">
    <property type="entry name" value="NADPH:QUINONE OXIDOREDUCTASE MDAB"/>
    <property type="match status" value="1"/>
</dbReference>
<dbReference type="Pfam" id="PF02525">
    <property type="entry name" value="Flavodoxin_2"/>
    <property type="match status" value="1"/>
</dbReference>
<dbReference type="Proteomes" id="UP000257136">
    <property type="component" value="Unassembled WGS sequence"/>
</dbReference>
<sequence length="202" mass="23333">METNKKILIIHTHQVYEGISEGKLNKTLALQAKTFFEKKGYEVLETMITDGYNPEQEIEKHVQADLVIIQTPVNWFNAPWMYKKYVDEVFMMCLMTQKIVSNDGRSTEDSSKQYGTGGLSQGKKVMISATWNANKEAFNDTTQYLFAGKSADDALFNITLNYKFSGYGLLPNFHCYDVWKNPQLDLYKTEYALHLEKTFQNM</sequence>
<dbReference type="RefSeq" id="WP_115812177.1">
    <property type="nucleotide sequence ID" value="NZ_QUNI01000004.1"/>
</dbReference>
<keyword evidence="3" id="KW-0274">FAD</keyword>
<evidence type="ECO:0000256" key="2">
    <source>
        <dbReference type="ARBA" id="ARBA00022630"/>
    </source>
</evidence>
<dbReference type="InterPro" id="IPR003680">
    <property type="entry name" value="Flavodoxin_fold"/>
</dbReference>
<reference evidence="6 7" key="1">
    <citation type="submission" date="2018-08" db="EMBL/GenBank/DDBJ databases">
        <title>Genomic Encyclopedia of Archaeal and Bacterial Type Strains, Phase II (KMG-II): from individual species to whole genera.</title>
        <authorList>
            <person name="Goeker M."/>
        </authorList>
    </citation>
    <scope>NUCLEOTIDE SEQUENCE [LARGE SCALE GENOMIC DNA]</scope>
    <source>
        <strain evidence="6 7">DSM 100880</strain>
    </source>
</reference>
<accession>A0A3E0EQQ3</accession>
<comment type="similarity">
    <text evidence="4">Belongs to the oxidoreductase MdaB family.</text>
</comment>
<comment type="caution">
    <text evidence="6">The sequence shown here is derived from an EMBL/GenBank/DDBJ whole genome shotgun (WGS) entry which is preliminary data.</text>
</comment>
<evidence type="ECO:0000256" key="4">
    <source>
        <dbReference type="ARBA" id="ARBA00037981"/>
    </source>
</evidence>
<evidence type="ECO:0000256" key="1">
    <source>
        <dbReference type="ARBA" id="ARBA00001974"/>
    </source>
</evidence>
<keyword evidence="7" id="KW-1185">Reference proteome</keyword>
<protein>
    <submittedName>
        <fullName evidence="6">Putative NADPH-quinone reductase</fullName>
    </submittedName>
</protein>
<dbReference type="OrthoDB" id="652200at2"/>
<evidence type="ECO:0000256" key="3">
    <source>
        <dbReference type="ARBA" id="ARBA00022827"/>
    </source>
</evidence>
<dbReference type="SUPFAM" id="SSF52218">
    <property type="entry name" value="Flavoproteins"/>
    <property type="match status" value="1"/>
</dbReference>
<proteinExistence type="inferred from homology"/>
<dbReference type="EMBL" id="QUNI01000004">
    <property type="protein sequence ID" value="REG99486.1"/>
    <property type="molecule type" value="Genomic_DNA"/>
</dbReference>